<dbReference type="Pfam" id="PF00135">
    <property type="entry name" value="COesterase"/>
    <property type="match status" value="2"/>
</dbReference>
<feature type="region of interest" description="Disordered" evidence="2">
    <location>
        <begin position="577"/>
        <end position="600"/>
    </location>
</feature>
<dbReference type="VEuPathDB" id="VectorBase:AQUA002204"/>
<sequence length="1200" mass="133933">MMQKAFKLLRQLPVRHHSSKETLTRVVSQYGVVIKRNFSNDHDPIVELPGLGKLKGSYTKTAWTGAPVQQFLNVRYAEPPVGKNRFKAPIPAQPWEGIQDVSVRGQGAPCYGDLKKLPKDQLKSSNLEDCISLCVYTKDTTAKRPVAVYIHGGGFYSGSAAQHPPEYLLEKDIVLVVPQYRLGALGFMSTKTETIPGNAAIMDVLLAFEWVQKHIEHFGGDPTQVTAIGQSAGAGILSSLLFSPALKESYFQKIILHSGAAFGSWQFDHNGERNARDIARRAGFDPKAPLEQVEEFLLEVDTYTLLKAFMHHNWQGLHKGINNTGGRMTIGGPSQLFPKTPYEVMKAGGGRKNIPMLTGVVKDEGTFALVDVFTILSALKLHDKKDFLRYDVIEDIQRILGTVEVSCSVTPLAVKSMLDMEAAANGDILKMVPGLIDLCGMHLIKSSVLRLAQYNSRHTPDRTFVYSFDYRGEHTRFGYDQDISHIPFDGGVHHTNDLLYLFPYPPTAAQLNEPDTAMAKKMVDLWTSFIVEGVPKSRDLPHWPAFNQIFGPYVHLDRELTIGSNFLDEFTVNADAARRQRQQQKESSAPAADRGVTTQQQDELIRRNLTQQQQRVTLLLRSHRPSKLLTVLGSSSKRYSTMASPESSDLNPVVELPGLGKLKGSTTRGAWTGVNILQFLNVRYAEPATGERRFKPPVPVQPWDGVMDVSEPKLGSPVYKRMKLLTEEQRAQNLEDCINLSVFTKDLRGRKPVIVYVHGGGFYDGAIFHYPPNYIMEKDVVLVVPQYRLGALGFLCSNTRQIPGNAGVMDVVLAFEWVQKYISHFGGDPGQVTAMAQSSGAAMVSSMTYSPLVDTERLFQRLILQSGNCHGSWVWDRSPERNCRDIAGFAGFDRKAPLEQVERFLMELDIFSLMKAFTQHYRLRTPNGTDTIGGARMVFNDPNGLFPENPYFIMRKGGGRKNMPLLTGVTRHDGTFAFLEVFNILLFKKLIGDPHITIHRMVDEVNQVLGVDDPSCTVRTLTMAQFFTHEQLASGDLRQLLAGFCDHTADVLIKGPVLKMAQNNAMYLPDQTYLYSFDYAGEHTRFGYGGDTSAIPFDGGVHHSNDLMYLFPYPPNAAQLNERDTAVAKRMVDLWTSFAITGKPEANDVPAWPPLNNVLGPYLKINEQFTIGQDFREEFTVAIKSPAEIQKKKAHPKPAQ</sequence>
<dbReference type="PANTHER" id="PTHR43142:SF12">
    <property type="entry name" value="CARBOXYLESTERASE TYPE B DOMAIN-CONTAINING PROTEIN-RELATED"/>
    <property type="match status" value="1"/>
</dbReference>
<feature type="domain" description="Carboxylesterase type B" evidence="3">
    <location>
        <begin position="43"/>
        <end position="561"/>
    </location>
</feature>
<dbReference type="SUPFAM" id="SSF53474">
    <property type="entry name" value="alpha/beta-Hydrolases"/>
    <property type="match status" value="2"/>
</dbReference>
<proteinExistence type="predicted"/>
<evidence type="ECO:0000313" key="5">
    <source>
        <dbReference type="Proteomes" id="UP000076407"/>
    </source>
</evidence>
<reference evidence="4" key="1">
    <citation type="submission" date="2020-05" db="UniProtKB">
        <authorList>
            <consortium name="EnsemblMetazoa"/>
        </authorList>
    </citation>
    <scope>IDENTIFICATION</scope>
    <source>
        <strain evidence="4">SANGQUA</strain>
    </source>
</reference>
<name>A0A182WXE4_ANOQN</name>
<organism evidence="4 5">
    <name type="scientific">Anopheles quadriannulatus</name>
    <name type="common">Mosquito</name>
    <dbReference type="NCBI Taxonomy" id="34691"/>
    <lineage>
        <taxon>Eukaryota</taxon>
        <taxon>Metazoa</taxon>
        <taxon>Ecdysozoa</taxon>
        <taxon>Arthropoda</taxon>
        <taxon>Hexapoda</taxon>
        <taxon>Insecta</taxon>
        <taxon>Pterygota</taxon>
        <taxon>Neoptera</taxon>
        <taxon>Endopterygota</taxon>
        <taxon>Diptera</taxon>
        <taxon>Nematocera</taxon>
        <taxon>Culicoidea</taxon>
        <taxon>Culicidae</taxon>
        <taxon>Anophelinae</taxon>
        <taxon>Anopheles</taxon>
    </lineage>
</organism>
<dbReference type="InterPro" id="IPR002018">
    <property type="entry name" value="CarbesteraseB"/>
</dbReference>
<dbReference type="AlphaFoldDB" id="A0A182WXE4"/>
<feature type="domain" description="Carboxylesterase type B" evidence="3">
    <location>
        <begin position="652"/>
        <end position="1177"/>
    </location>
</feature>
<evidence type="ECO:0000256" key="2">
    <source>
        <dbReference type="SAM" id="MobiDB-lite"/>
    </source>
</evidence>
<keyword evidence="5" id="KW-1185">Reference proteome</keyword>
<dbReference type="ESTHER" id="anoga-agCG45279">
    <property type="family name" value="Carb_B_Arthropoda"/>
</dbReference>
<dbReference type="PANTHER" id="PTHR43142">
    <property type="entry name" value="CARBOXYLIC ESTER HYDROLASE"/>
    <property type="match status" value="1"/>
</dbReference>
<evidence type="ECO:0000256" key="1">
    <source>
        <dbReference type="ARBA" id="ARBA00023180"/>
    </source>
</evidence>
<dbReference type="Proteomes" id="UP000076407">
    <property type="component" value="Unassembled WGS sequence"/>
</dbReference>
<accession>A0A182WXE4</accession>
<dbReference type="STRING" id="34691.A0A182WXE4"/>
<dbReference type="EnsemblMetazoa" id="AQUA002204-RA">
    <property type="protein sequence ID" value="AQUA002204-PA"/>
    <property type="gene ID" value="AQUA002204"/>
</dbReference>
<keyword evidence="1" id="KW-0325">Glycoprotein</keyword>
<dbReference type="Gene3D" id="3.40.50.1820">
    <property type="entry name" value="alpha/beta hydrolase"/>
    <property type="match status" value="2"/>
</dbReference>
<protein>
    <recommendedName>
        <fullName evidence="3">Carboxylesterase type B domain-containing protein</fullName>
    </recommendedName>
</protein>
<evidence type="ECO:0000259" key="3">
    <source>
        <dbReference type="Pfam" id="PF00135"/>
    </source>
</evidence>
<evidence type="ECO:0000313" key="4">
    <source>
        <dbReference type="EnsemblMetazoa" id="AQUA002204-PA"/>
    </source>
</evidence>
<dbReference type="InterPro" id="IPR029058">
    <property type="entry name" value="AB_hydrolase_fold"/>
</dbReference>